<evidence type="ECO:0000313" key="2">
    <source>
        <dbReference type="Proteomes" id="UP001165186"/>
    </source>
</evidence>
<sequence length="82" mass="8857">MVSGIQFISFGDDPDGLAHLHILDSGLKDLERDIVDTEPSTGNVLKMLLGAINKTFDNDLDALTSQTHSLELSNPPSFAKSM</sequence>
<keyword evidence="2" id="KW-1185">Reference proteome</keyword>
<comment type="caution">
    <text evidence="1">The sequence shown here is derived from an EMBL/GenBank/DDBJ whole genome shotgun (WGS) entry which is preliminary data.</text>
</comment>
<dbReference type="EMBL" id="BSXG01000031">
    <property type="protein sequence ID" value="GME26800.1"/>
    <property type="molecule type" value="Genomic_DNA"/>
</dbReference>
<dbReference type="Proteomes" id="UP001165186">
    <property type="component" value="Unassembled WGS sequence"/>
</dbReference>
<proteinExistence type="predicted"/>
<organism evidence="1 2">
    <name type="scientific">Neofusicoccum parvum</name>
    <dbReference type="NCBI Taxonomy" id="310453"/>
    <lineage>
        <taxon>Eukaryota</taxon>
        <taxon>Fungi</taxon>
        <taxon>Dikarya</taxon>
        <taxon>Ascomycota</taxon>
        <taxon>Pezizomycotina</taxon>
        <taxon>Dothideomycetes</taxon>
        <taxon>Dothideomycetes incertae sedis</taxon>
        <taxon>Botryosphaeriales</taxon>
        <taxon>Botryosphaeriaceae</taxon>
        <taxon>Neofusicoccum</taxon>
    </lineage>
</organism>
<reference evidence="1" key="1">
    <citation type="submission" date="2024-09" db="EMBL/GenBank/DDBJ databases">
        <title>Draft Genome Sequences of Neofusicoccum parvum.</title>
        <authorList>
            <person name="Ashida A."/>
            <person name="Camagna M."/>
            <person name="Tanaka A."/>
            <person name="Takemoto D."/>
        </authorList>
    </citation>
    <scope>NUCLEOTIDE SEQUENCE</scope>
    <source>
        <strain evidence="1">PPO83</strain>
    </source>
</reference>
<gene>
    <name evidence="1" type="primary">g12600</name>
    <name evidence="1" type="ORF">NpPPO83_00012600</name>
</gene>
<accession>A0ACB5S250</accession>
<protein>
    <submittedName>
        <fullName evidence="1">Uncharacterized protein</fullName>
    </submittedName>
</protein>
<name>A0ACB5S250_9PEZI</name>
<evidence type="ECO:0000313" key="1">
    <source>
        <dbReference type="EMBL" id="GME26800.1"/>
    </source>
</evidence>